<name>A0ACC2RLY8_9FUNG</name>
<dbReference type="Proteomes" id="UP001165960">
    <property type="component" value="Unassembled WGS sequence"/>
</dbReference>
<evidence type="ECO:0000313" key="2">
    <source>
        <dbReference type="Proteomes" id="UP001165960"/>
    </source>
</evidence>
<evidence type="ECO:0000313" key="1">
    <source>
        <dbReference type="EMBL" id="KAJ9051120.1"/>
    </source>
</evidence>
<keyword evidence="2" id="KW-1185">Reference proteome</keyword>
<accession>A0ACC2RLY8</accession>
<comment type="caution">
    <text evidence="1">The sequence shown here is derived from an EMBL/GenBank/DDBJ whole genome shotgun (WGS) entry which is preliminary data.</text>
</comment>
<protein>
    <submittedName>
        <fullName evidence="1">ATP binding</fullName>
        <ecNumber evidence="1">2.7.11.25</ecNumber>
    </submittedName>
</protein>
<dbReference type="EMBL" id="QTSX02007122">
    <property type="protein sequence ID" value="KAJ9051120.1"/>
    <property type="molecule type" value="Genomic_DNA"/>
</dbReference>
<dbReference type="EC" id="2.7.11.25" evidence="1"/>
<reference evidence="1" key="1">
    <citation type="submission" date="2022-04" db="EMBL/GenBank/DDBJ databases">
        <title>Genome of the entomopathogenic fungus Entomophthora muscae.</title>
        <authorList>
            <person name="Elya C."/>
            <person name="Lovett B.R."/>
            <person name="Lee E."/>
            <person name="Macias A.M."/>
            <person name="Hajek A.E."/>
            <person name="De Bivort B.L."/>
            <person name="Kasson M.T."/>
            <person name="De Fine Licht H.H."/>
            <person name="Stajich J.E."/>
        </authorList>
    </citation>
    <scope>NUCLEOTIDE SEQUENCE</scope>
    <source>
        <strain evidence="1">Berkeley</strain>
    </source>
</reference>
<proteinExistence type="predicted"/>
<organism evidence="1 2">
    <name type="scientific">Entomophthora muscae</name>
    <dbReference type="NCBI Taxonomy" id="34485"/>
    <lineage>
        <taxon>Eukaryota</taxon>
        <taxon>Fungi</taxon>
        <taxon>Fungi incertae sedis</taxon>
        <taxon>Zoopagomycota</taxon>
        <taxon>Entomophthoromycotina</taxon>
        <taxon>Entomophthoromycetes</taxon>
        <taxon>Entomophthorales</taxon>
        <taxon>Entomophthoraceae</taxon>
        <taxon>Entomophthora</taxon>
    </lineage>
</organism>
<sequence>MEETNPARHTPASSVQVPLKINFSNRLQTPHPTAPQIGRSPTLGASRRQMINNQRRFSVSCGSPSLASSSDPSLQKTNIGDSSARSKSPLGSAKIEPPTSAPMTSAYIERGEARRAREFNHKISFDALHQHYRAGGRSQNEPKAALNFIPTSNSSSPSPPGSLSTPRSLGSLSQIPIQRWSVTQVCYWLKEVHLEVHIDAFRRNDVNGEVLLELNHQILKQMGVNTVGPRVRLLQAVKMLCRTTFLEARPDTITKDRTTTRPSAVSGALQGLLNKSIKSSASSPSLRQDTGGISQNMRNGMLLGESPSFCPLTPASAQPLYSSNRFPRSSPPHSPPFTKSNGSPRSNKPPPPPEKDIMSLDLVQRNCVRVVGEGGQSRVVDVQSSLHHPQAILTKVLSKFSLPGPPSDYAIFVGTGEHTRMLSDTELMEICSSTTHPNKDKFILRKRYSPPGNISRAQRISVQLWDRPVIAAGWDPVATAEPPVVAGEEVVISDTAGYRANRHSKLFTRRPDSKKIASNLAQYFPAQKLIARGSLPQPPTLNIPVPSQRDSEPIPQPLILELPPPLDPVLDAEKETVLGVAIDVSLDSVPEISEDSAIPEPFSPNRLSPLGSPSLLSPGLVESSRKARVRVSMDMEGWIQGALIGAGSFGSVYLGLLPTCGDVFAVKQVELPEASSRSENRQKADQVASLRSEIALMRELCHPNIVQYLGSSSTDQHLNIFLEYVPGGSVVARLAERGPFSECRARHYVKQILDGLEYLHSHNIIHRDIKGGNVLIDDKDCAKIADFGVSKKVQDSVLSVITPHRVSLQGSVYWMAPEMVKQTHYTRKADIWSLGCLVIEMLTGDHPFPSFTQMQAIFKIGTYSAPDLPSQASALTIDFLTATLNPKHELRPSSSELLAHPFVTNVPMPPPSPMYPNPPSDEETPSSPSLTSNPN</sequence>
<keyword evidence="1" id="KW-0808">Transferase</keyword>
<gene>
    <name evidence="1" type="primary">STE11_4</name>
    <name evidence="1" type="ORF">DSO57_1007548</name>
</gene>